<accession>A0A7X0MCZ5</accession>
<dbReference type="Pfam" id="PF13302">
    <property type="entry name" value="Acetyltransf_3"/>
    <property type="match status" value="1"/>
</dbReference>
<organism evidence="2 3">
    <name type="scientific">Rhizobium lusitanum</name>
    <dbReference type="NCBI Taxonomy" id="293958"/>
    <lineage>
        <taxon>Bacteria</taxon>
        <taxon>Pseudomonadati</taxon>
        <taxon>Pseudomonadota</taxon>
        <taxon>Alphaproteobacteria</taxon>
        <taxon>Hyphomicrobiales</taxon>
        <taxon>Rhizobiaceae</taxon>
        <taxon>Rhizobium/Agrobacterium group</taxon>
        <taxon>Rhizobium</taxon>
    </lineage>
</organism>
<comment type="caution">
    <text evidence="2">The sequence shown here is derived from an EMBL/GenBank/DDBJ whole genome shotgun (WGS) entry which is preliminary data.</text>
</comment>
<dbReference type="PANTHER" id="PTHR43792:SF16">
    <property type="entry name" value="N-ACETYLTRANSFERASE DOMAIN-CONTAINING PROTEIN"/>
    <property type="match status" value="1"/>
</dbReference>
<dbReference type="InterPro" id="IPR000182">
    <property type="entry name" value="GNAT_dom"/>
</dbReference>
<feature type="domain" description="N-acetyltransferase" evidence="1">
    <location>
        <begin position="15"/>
        <end position="179"/>
    </location>
</feature>
<gene>
    <name evidence="2" type="ORF">GGD46_003662</name>
</gene>
<name>A0A7X0MCZ5_9HYPH</name>
<evidence type="ECO:0000259" key="1">
    <source>
        <dbReference type="PROSITE" id="PS51186"/>
    </source>
</evidence>
<dbReference type="SUPFAM" id="SSF55729">
    <property type="entry name" value="Acyl-CoA N-acyltransferases (Nat)"/>
    <property type="match status" value="1"/>
</dbReference>
<sequence length="183" mass="20562">MKPITSPPSLETERLLLTGHTLDDFGPLAAMWSDPLVVKHIFGNLVSTSRESWMRMLSYHGLWPLLGHGYWAIREKSSGRYVGDLGFADFHRVMEPSIRSIPEAGWAMAAWAHGRGFATEALTAATAWLDEQPRFERSVCLISPENKASIRVAEKAGYRDPTPVRLNDKDTLLFSRARRPAQD</sequence>
<dbReference type="PANTHER" id="PTHR43792">
    <property type="entry name" value="GNAT FAMILY, PUTATIVE (AFU_ORTHOLOGUE AFUA_3G00765)-RELATED-RELATED"/>
    <property type="match status" value="1"/>
</dbReference>
<dbReference type="InterPro" id="IPR051531">
    <property type="entry name" value="N-acetyltransferase"/>
</dbReference>
<evidence type="ECO:0000313" key="3">
    <source>
        <dbReference type="Proteomes" id="UP000565576"/>
    </source>
</evidence>
<proteinExistence type="predicted"/>
<dbReference type="Proteomes" id="UP000565576">
    <property type="component" value="Unassembled WGS sequence"/>
</dbReference>
<protein>
    <submittedName>
        <fullName evidence="2">RimJ/RimL family protein N-acetyltransferase</fullName>
    </submittedName>
</protein>
<reference evidence="2 3" key="1">
    <citation type="submission" date="2020-08" db="EMBL/GenBank/DDBJ databases">
        <title>Genomic Encyclopedia of Type Strains, Phase IV (KMG-V): Genome sequencing to study the core and pangenomes of soil and plant-associated prokaryotes.</title>
        <authorList>
            <person name="Whitman W."/>
        </authorList>
    </citation>
    <scope>NUCLEOTIDE SEQUENCE [LARGE SCALE GENOMIC DNA]</scope>
    <source>
        <strain evidence="2 3">SEMIA 4060</strain>
    </source>
</reference>
<dbReference type="AlphaFoldDB" id="A0A7X0MCZ5"/>
<evidence type="ECO:0000313" key="2">
    <source>
        <dbReference type="EMBL" id="MBB6486367.1"/>
    </source>
</evidence>
<dbReference type="PROSITE" id="PS51186">
    <property type="entry name" value="GNAT"/>
    <property type="match status" value="1"/>
</dbReference>
<dbReference type="Gene3D" id="3.40.630.30">
    <property type="match status" value="1"/>
</dbReference>
<dbReference type="GO" id="GO:0016747">
    <property type="term" value="F:acyltransferase activity, transferring groups other than amino-acyl groups"/>
    <property type="evidence" value="ECO:0007669"/>
    <property type="project" value="InterPro"/>
</dbReference>
<dbReference type="EMBL" id="JACHBG010000008">
    <property type="protein sequence ID" value="MBB6486367.1"/>
    <property type="molecule type" value="Genomic_DNA"/>
</dbReference>
<dbReference type="RefSeq" id="WP_184706288.1">
    <property type="nucleotide sequence ID" value="NZ_JACHBG010000008.1"/>
</dbReference>
<keyword evidence="2" id="KW-0808">Transferase</keyword>
<dbReference type="InterPro" id="IPR016181">
    <property type="entry name" value="Acyl_CoA_acyltransferase"/>
</dbReference>